<name>A0A938YPX8_9ACTN</name>
<keyword evidence="2" id="KW-1133">Transmembrane helix</keyword>
<keyword evidence="2" id="KW-0812">Transmembrane</keyword>
<gene>
    <name evidence="3" type="ORF">JL107_11465</name>
</gene>
<reference evidence="3" key="1">
    <citation type="submission" date="2021-01" db="EMBL/GenBank/DDBJ databases">
        <title>KCTC 19127 draft genome.</title>
        <authorList>
            <person name="An D."/>
        </authorList>
    </citation>
    <scope>NUCLEOTIDE SEQUENCE</scope>
    <source>
        <strain evidence="3">KCTC 19127</strain>
    </source>
</reference>
<feature type="transmembrane region" description="Helical" evidence="2">
    <location>
        <begin position="150"/>
        <end position="173"/>
    </location>
</feature>
<dbReference type="RefSeq" id="WP_205257169.1">
    <property type="nucleotide sequence ID" value="NZ_BAAAPV010000001.1"/>
</dbReference>
<accession>A0A938YPX8</accession>
<feature type="compositionally biased region" description="Low complexity" evidence="1">
    <location>
        <begin position="87"/>
        <end position="128"/>
    </location>
</feature>
<feature type="compositionally biased region" description="Low complexity" evidence="1">
    <location>
        <begin position="72"/>
        <end position="81"/>
    </location>
</feature>
<protein>
    <submittedName>
        <fullName evidence="3">Uncharacterized protein</fullName>
    </submittedName>
</protein>
<dbReference type="EMBL" id="JAERWL010000009">
    <property type="protein sequence ID" value="MBM9477068.1"/>
    <property type="molecule type" value="Genomic_DNA"/>
</dbReference>
<feature type="transmembrane region" description="Helical" evidence="2">
    <location>
        <begin position="216"/>
        <end position="234"/>
    </location>
</feature>
<dbReference type="AlphaFoldDB" id="A0A938YPX8"/>
<keyword evidence="4" id="KW-1185">Reference proteome</keyword>
<sequence>MSTPTDGDPSGSTPAPGGTPNLRKDDAGPGGSGPAHPGYGQQGYGQQGYGQQGYGQQGYQQPQYGQPGYGQQGYQQPQYGQPGHGQQGYPQPQYGQPQYGQQAYGQPGYPQPGNGQPGAFPGGAYAAPTDSRYPAPPGGRRPGQVTASAVLAFVVGGLSLLVGLIALLAGSVVATRAGESGTAGAVVIVLAVLFLAVGAVYIWSGVWALQGRSAKFLTVVAIVAAAIQLVSLFTDDGENRNVLGLAISVTIVILMLQRPSKEWFRSRGTSTL</sequence>
<dbReference type="Proteomes" id="UP000663801">
    <property type="component" value="Unassembled WGS sequence"/>
</dbReference>
<comment type="caution">
    <text evidence="3">The sequence shown here is derived from an EMBL/GenBank/DDBJ whole genome shotgun (WGS) entry which is preliminary data.</text>
</comment>
<evidence type="ECO:0000256" key="2">
    <source>
        <dbReference type="SAM" id="Phobius"/>
    </source>
</evidence>
<feature type="transmembrane region" description="Helical" evidence="2">
    <location>
        <begin position="240"/>
        <end position="257"/>
    </location>
</feature>
<feature type="compositionally biased region" description="Low complexity" evidence="1">
    <location>
        <begin position="57"/>
        <end position="66"/>
    </location>
</feature>
<proteinExistence type="predicted"/>
<feature type="transmembrane region" description="Helical" evidence="2">
    <location>
        <begin position="185"/>
        <end position="209"/>
    </location>
</feature>
<evidence type="ECO:0000313" key="3">
    <source>
        <dbReference type="EMBL" id="MBM9477068.1"/>
    </source>
</evidence>
<organism evidence="3 4">
    <name type="scientific">Nakamurella flavida</name>
    <dbReference type="NCBI Taxonomy" id="363630"/>
    <lineage>
        <taxon>Bacteria</taxon>
        <taxon>Bacillati</taxon>
        <taxon>Actinomycetota</taxon>
        <taxon>Actinomycetes</taxon>
        <taxon>Nakamurellales</taxon>
        <taxon>Nakamurellaceae</taxon>
        <taxon>Nakamurella</taxon>
    </lineage>
</organism>
<keyword evidence="2" id="KW-0472">Membrane</keyword>
<feature type="region of interest" description="Disordered" evidence="1">
    <location>
        <begin position="1"/>
        <end position="141"/>
    </location>
</feature>
<feature type="compositionally biased region" description="Gly residues" evidence="1">
    <location>
        <begin position="40"/>
        <end position="56"/>
    </location>
</feature>
<evidence type="ECO:0000256" key="1">
    <source>
        <dbReference type="SAM" id="MobiDB-lite"/>
    </source>
</evidence>
<feature type="compositionally biased region" description="Low complexity" evidence="1">
    <location>
        <begin position="1"/>
        <end position="20"/>
    </location>
</feature>
<evidence type="ECO:0000313" key="4">
    <source>
        <dbReference type="Proteomes" id="UP000663801"/>
    </source>
</evidence>